<evidence type="ECO:0000259" key="2">
    <source>
        <dbReference type="Pfam" id="PF17482"/>
    </source>
</evidence>
<dbReference type="AlphaFoldDB" id="A0A238UCJ9"/>
<accession>A0A238UCJ9</accession>
<name>A0A238UCJ9_9FLAO</name>
<dbReference type="InterPro" id="IPR052042">
    <property type="entry name" value="Tail_sheath_structural"/>
</dbReference>
<organism evidence="3 4">
    <name type="scientific">Tenacibaculum jejuense</name>
    <dbReference type="NCBI Taxonomy" id="584609"/>
    <lineage>
        <taxon>Bacteria</taxon>
        <taxon>Pseudomonadati</taxon>
        <taxon>Bacteroidota</taxon>
        <taxon>Flavobacteriia</taxon>
        <taxon>Flavobacteriales</taxon>
        <taxon>Flavobacteriaceae</taxon>
        <taxon>Tenacibaculum</taxon>
    </lineage>
</organism>
<feature type="domain" description="Tail sheath protein C-terminal" evidence="2">
    <location>
        <begin position="436"/>
        <end position="540"/>
    </location>
</feature>
<dbReference type="OrthoDB" id="9767864at2"/>
<dbReference type="PANTHER" id="PTHR35861">
    <property type="match status" value="1"/>
</dbReference>
<dbReference type="RefSeq" id="WP_095073828.1">
    <property type="nucleotide sequence ID" value="NZ_LT899436.1"/>
</dbReference>
<dbReference type="EMBL" id="LT899436">
    <property type="protein sequence ID" value="SNR16933.1"/>
    <property type="molecule type" value="Genomic_DNA"/>
</dbReference>
<keyword evidence="4" id="KW-1185">Reference proteome</keyword>
<comment type="similarity">
    <text evidence="1">Belongs to the myoviridae tail sheath protein family.</text>
</comment>
<dbReference type="KEGG" id="tje:TJEJU_3282"/>
<dbReference type="Gene3D" id="3.40.50.11780">
    <property type="match status" value="2"/>
</dbReference>
<dbReference type="PANTHER" id="PTHR35861:SF1">
    <property type="entry name" value="PHAGE TAIL SHEATH PROTEIN"/>
    <property type="match status" value="1"/>
</dbReference>
<evidence type="ECO:0000313" key="4">
    <source>
        <dbReference type="Proteomes" id="UP000215214"/>
    </source>
</evidence>
<dbReference type="Proteomes" id="UP000215214">
    <property type="component" value="Chromosome TJEJU"/>
</dbReference>
<sequence length="547" mass="59593">MSNYLTPDVYTEEVSVLPPSVAGVSTAIPAFIGYTEKASKSRTDLSNTAVRITTFLEYKEIFGGAAPSSFSVALDSDDNITSVAVTSPKNTMYYALDMYFKNGGGDCYIISVGSYDDTYEAKNFIDGLNTLSKEDEPTLIVLGDAVNLSSIDYHNVCQQALLQCEDLKDRFCIFDIQHADEDASVFRSGIGSNNLKYGAAYTPFLQTSLNHEYTDIDVLISQEVSSSGVTQFSAVHTGIQISYDGLDSDTPKYRINGGAGDKLEFTISTANLLTISNIPDEGIEASKVLEAWSSFEDKGGFNITIVNDSTLVTQTSGNSGKNLDTSTSNTQSFTLESKRGTTMYSQIVNEINKMRVILPPSSSVAGAYATTDRERGVWKAPANISLNAITGPVRKISAAAQEKLNVEKEGKSVNAIRSFAGKGTLVWGARTLAGNDNEWRYVPVRRLFNMIEESTKNASYFAVFEPNTPATWLKVKAMIESFLYGIWQQGGLVGSTEEQAYFVNVGLGKTMTQQDVLDGKMIVEIGIAAARPAEFIILRFSHKLQEV</sequence>
<reference evidence="3 4" key="1">
    <citation type="submission" date="2017-07" db="EMBL/GenBank/DDBJ databases">
        <authorList>
            <person name="Sun Z.S."/>
            <person name="Albrecht U."/>
            <person name="Echele G."/>
            <person name="Lee C.C."/>
        </authorList>
    </citation>
    <scope>NUCLEOTIDE SEQUENCE [LARGE SCALE GENOMIC DNA]</scope>
    <source>
        <strain evidence="4">type strain: KCTC 22618</strain>
    </source>
</reference>
<gene>
    <name evidence="3" type="ORF">TJEJU_3282</name>
</gene>
<dbReference type="InterPro" id="IPR020287">
    <property type="entry name" value="Tail_sheath_C"/>
</dbReference>
<evidence type="ECO:0000256" key="1">
    <source>
        <dbReference type="ARBA" id="ARBA00008005"/>
    </source>
</evidence>
<dbReference type="Pfam" id="PF17482">
    <property type="entry name" value="Phage_sheath_1C"/>
    <property type="match status" value="1"/>
</dbReference>
<proteinExistence type="inferred from homology"/>
<evidence type="ECO:0000313" key="3">
    <source>
        <dbReference type="EMBL" id="SNR16933.1"/>
    </source>
</evidence>
<protein>
    <submittedName>
        <fullName evidence="3">Afp3</fullName>
    </submittedName>
</protein>